<sequence length="186" mass="21893">MRSRLIRTFDGIEELIFMLKIHLINQKNVLIILYFILKLNLKLKKNLRYYRIYYRPIEAFLYAEVISFDVQNEQNTEDEDYIRLQNTPWNNNDIIGCGLVYSPSTTKNFSYIFFTLNGEQIGKPILLNENCADYGAFISVMGCSVETNFGKDLKANPFVYDFSKHKIHKYSDFGRTQTIIAGNRRR</sequence>
<dbReference type="Gene3D" id="2.60.120.920">
    <property type="match status" value="1"/>
</dbReference>
<dbReference type="Proteomes" id="UP000887563">
    <property type="component" value="Unplaced"/>
</dbReference>
<keyword evidence="1" id="KW-0472">Membrane</keyword>
<keyword evidence="1" id="KW-0812">Transmembrane</keyword>
<dbReference type="AlphaFoldDB" id="A0A914M7W2"/>
<evidence type="ECO:0000256" key="1">
    <source>
        <dbReference type="SAM" id="Phobius"/>
    </source>
</evidence>
<keyword evidence="2" id="KW-1185">Reference proteome</keyword>
<reference evidence="3" key="1">
    <citation type="submission" date="2022-11" db="UniProtKB">
        <authorList>
            <consortium name="WormBaseParasite"/>
        </authorList>
    </citation>
    <scope>IDENTIFICATION</scope>
</reference>
<protein>
    <submittedName>
        <fullName evidence="3">Uncharacterized protein</fullName>
    </submittedName>
</protein>
<evidence type="ECO:0000313" key="2">
    <source>
        <dbReference type="Proteomes" id="UP000887563"/>
    </source>
</evidence>
<name>A0A914M7W2_MELIC</name>
<proteinExistence type="predicted"/>
<keyword evidence="1" id="KW-1133">Transmembrane helix</keyword>
<dbReference type="WBParaSite" id="Minc3s01407g23559">
    <property type="protein sequence ID" value="Minc3s01407g23559"/>
    <property type="gene ID" value="Minc3s01407g23559"/>
</dbReference>
<evidence type="ECO:0000313" key="3">
    <source>
        <dbReference type="WBParaSite" id="Minc3s01407g23559"/>
    </source>
</evidence>
<organism evidence="2 3">
    <name type="scientific">Meloidogyne incognita</name>
    <name type="common">Southern root-knot nematode worm</name>
    <name type="synonym">Oxyuris incognita</name>
    <dbReference type="NCBI Taxonomy" id="6306"/>
    <lineage>
        <taxon>Eukaryota</taxon>
        <taxon>Metazoa</taxon>
        <taxon>Ecdysozoa</taxon>
        <taxon>Nematoda</taxon>
        <taxon>Chromadorea</taxon>
        <taxon>Rhabditida</taxon>
        <taxon>Tylenchina</taxon>
        <taxon>Tylenchomorpha</taxon>
        <taxon>Tylenchoidea</taxon>
        <taxon>Meloidogynidae</taxon>
        <taxon>Meloidogyninae</taxon>
        <taxon>Meloidogyne</taxon>
        <taxon>Meloidogyne incognita group</taxon>
    </lineage>
</organism>
<accession>A0A914M7W2</accession>
<feature type="transmembrane region" description="Helical" evidence="1">
    <location>
        <begin position="15"/>
        <end position="37"/>
    </location>
</feature>
<dbReference type="InterPro" id="IPR043136">
    <property type="entry name" value="B30.2/SPRY_sf"/>
</dbReference>